<proteinExistence type="predicted"/>
<evidence type="ECO:0000256" key="1">
    <source>
        <dbReference type="SAM" id="Phobius"/>
    </source>
</evidence>
<dbReference type="OrthoDB" id="9796461at2"/>
<organism evidence="4 5">
    <name type="scientific">Roseovarius albus</name>
    <dbReference type="NCBI Taxonomy" id="1247867"/>
    <lineage>
        <taxon>Bacteria</taxon>
        <taxon>Pseudomonadati</taxon>
        <taxon>Pseudomonadota</taxon>
        <taxon>Alphaproteobacteria</taxon>
        <taxon>Rhodobacterales</taxon>
        <taxon>Roseobacteraceae</taxon>
        <taxon>Roseovarius</taxon>
    </lineage>
</organism>
<dbReference type="EC" id="2.3.1.-" evidence="4"/>
<feature type="transmembrane region" description="Helical" evidence="1">
    <location>
        <begin position="216"/>
        <end position="234"/>
    </location>
</feature>
<feature type="transmembrane region" description="Helical" evidence="1">
    <location>
        <begin position="275"/>
        <end position="295"/>
    </location>
</feature>
<evidence type="ECO:0000259" key="3">
    <source>
        <dbReference type="Pfam" id="PF19040"/>
    </source>
</evidence>
<dbReference type="AlphaFoldDB" id="A0A1X6YZD9"/>
<feature type="domain" description="SGNH" evidence="3">
    <location>
        <begin position="391"/>
        <end position="636"/>
    </location>
</feature>
<keyword evidence="5" id="KW-1185">Reference proteome</keyword>
<reference evidence="4 5" key="1">
    <citation type="submission" date="2017-03" db="EMBL/GenBank/DDBJ databases">
        <authorList>
            <person name="Afonso C.L."/>
            <person name="Miller P.J."/>
            <person name="Scott M.A."/>
            <person name="Spackman E."/>
            <person name="Goraichik I."/>
            <person name="Dimitrov K.M."/>
            <person name="Suarez D.L."/>
            <person name="Swayne D.E."/>
        </authorList>
    </citation>
    <scope>NUCLEOTIDE SEQUENCE [LARGE SCALE GENOMIC DNA]</scope>
    <source>
        <strain evidence="4 5">CECT 7450</strain>
    </source>
</reference>
<feature type="transmembrane region" description="Helical" evidence="1">
    <location>
        <begin position="342"/>
        <end position="360"/>
    </location>
</feature>
<feature type="transmembrane region" description="Helical" evidence="1">
    <location>
        <begin position="31"/>
        <end position="51"/>
    </location>
</feature>
<dbReference type="PANTHER" id="PTHR23028">
    <property type="entry name" value="ACETYLTRANSFERASE"/>
    <property type="match status" value="1"/>
</dbReference>
<dbReference type="EMBL" id="FWFX01000004">
    <property type="protein sequence ID" value="SLN35834.1"/>
    <property type="molecule type" value="Genomic_DNA"/>
</dbReference>
<dbReference type="InterPro" id="IPR050879">
    <property type="entry name" value="Acyltransferase_3"/>
</dbReference>
<dbReference type="GO" id="GO:0016747">
    <property type="term" value="F:acyltransferase activity, transferring groups other than amino-acyl groups"/>
    <property type="evidence" value="ECO:0007669"/>
    <property type="project" value="InterPro"/>
</dbReference>
<feature type="transmembrane region" description="Helical" evidence="1">
    <location>
        <begin position="307"/>
        <end position="327"/>
    </location>
</feature>
<feature type="transmembrane region" description="Helical" evidence="1">
    <location>
        <begin position="7"/>
        <end position="25"/>
    </location>
</feature>
<gene>
    <name evidence="4" type="primary">oatA_2</name>
    <name evidence="4" type="ORF">ROA7450_01687</name>
</gene>
<evidence type="ECO:0000313" key="5">
    <source>
        <dbReference type="Proteomes" id="UP000193061"/>
    </source>
</evidence>
<keyword evidence="1" id="KW-0812">Transmembrane</keyword>
<feature type="transmembrane region" description="Helical" evidence="1">
    <location>
        <begin position="246"/>
        <end position="269"/>
    </location>
</feature>
<dbReference type="GO" id="GO:0009103">
    <property type="term" value="P:lipopolysaccharide biosynthetic process"/>
    <property type="evidence" value="ECO:0007669"/>
    <property type="project" value="TreeGrafter"/>
</dbReference>
<keyword evidence="1" id="KW-0472">Membrane</keyword>
<dbReference type="RefSeq" id="WP_085805225.1">
    <property type="nucleotide sequence ID" value="NZ_FWFX01000004.1"/>
</dbReference>
<name>A0A1X6YZD9_9RHOB</name>
<protein>
    <submittedName>
        <fullName evidence="4">O-acetyltransferase OatA</fullName>
        <ecNumber evidence="4">2.3.1.-</ecNumber>
    </submittedName>
</protein>
<dbReference type="Pfam" id="PF01757">
    <property type="entry name" value="Acyl_transf_3"/>
    <property type="match status" value="1"/>
</dbReference>
<dbReference type="InterPro" id="IPR002656">
    <property type="entry name" value="Acyl_transf_3_dom"/>
</dbReference>
<evidence type="ECO:0000313" key="4">
    <source>
        <dbReference type="EMBL" id="SLN35834.1"/>
    </source>
</evidence>
<feature type="transmembrane region" description="Helical" evidence="1">
    <location>
        <begin position="134"/>
        <end position="155"/>
    </location>
</feature>
<dbReference type="Pfam" id="PF19040">
    <property type="entry name" value="SGNH"/>
    <property type="match status" value="1"/>
</dbReference>
<feature type="transmembrane region" description="Helical" evidence="1">
    <location>
        <begin position="72"/>
        <end position="91"/>
    </location>
</feature>
<dbReference type="Proteomes" id="UP000193061">
    <property type="component" value="Unassembled WGS sequence"/>
</dbReference>
<accession>A0A1X6YZD9</accession>
<dbReference type="InterPro" id="IPR043968">
    <property type="entry name" value="SGNH"/>
</dbReference>
<keyword evidence="1" id="KW-1133">Transmembrane helix</keyword>
<sequence length="641" mass="71527">MKYRPEIDGLRAIAVVPVILFHAGFESFRAEYLGVDIFFVISGYLITTILIDDISNDRFSIVNFYERRARRIIPALFFVMLACIPFAWMWMFPAQMKGFTDSVMAVSFFVSNILFWFESGYFEAASELKPLLHTWSLAVEEQYYILFPIILVLIWRFGQSLVFWIIAVFALTSYTLGEWGWRADESARFYLAPARAWELLAGSLVAIFSHQNGSKSSNLLSALGFIAIVSVIFAGNKNASFPSLDALIIVAGVVLVILYAGPGTLVAKALGVKPLVGIGLISYSAYLWHQPLFAFAKIRLMEKPSDFLMLCLSLSSLVLAYGSWRFIEAPFRDRQKVSRKSIFRFSLLGTVVFVAFGISGHNSKGFETRMPDSVAAIQTEGKAASPKCLRGQFDECKFGATDEPHEIVLIGDSHAGRYALGLKDIFQAGNASFYAFVAPWCAPLLDCIATVNINNHECSPNMTETLIDVSQDEKIKVVILAAEWSNYTTGYRHESKHTAYSFADGQNFSAKGNAAQFKMSMKATLELLLDRGKKVVLIDPTPEYDYHVTNTLAKSALYTGVPQTKAISFDDYFERNREFFNAISGLTHPMLIKISVANMLCDSENCKPYNADGLPLYSDDNHLSILGLNRVAKHIYQAAKP</sequence>
<evidence type="ECO:0000259" key="2">
    <source>
        <dbReference type="Pfam" id="PF01757"/>
    </source>
</evidence>
<dbReference type="GO" id="GO:0016020">
    <property type="term" value="C:membrane"/>
    <property type="evidence" value="ECO:0007669"/>
    <property type="project" value="TreeGrafter"/>
</dbReference>
<dbReference type="PANTHER" id="PTHR23028:SF53">
    <property type="entry name" value="ACYL_TRANSF_3 DOMAIN-CONTAINING PROTEIN"/>
    <property type="match status" value="1"/>
</dbReference>
<keyword evidence="4" id="KW-0012">Acyltransferase</keyword>
<feature type="domain" description="Acyltransferase 3" evidence="2">
    <location>
        <begin position="5"/>
        <end position="319"/>
    </location>
</feature>
<keyword evidence="4" id="KW-0808">Transferase</keyword>